<dbReference type="RefSeq" id="WP_248009549.1">
    <property type="nucleotide sequence ID" value="NZ_JAJHVV010000008.1"/>
</dbReference>
<dbReference type="AlphaFoldDB" id="A0A9X1XJP0"/>
<dbReference type="PRINTS" id="PR00039">
    <property type="entry name" value="HTHLYSR"/>
</dbReference>
<evidence type="ECO:0000256" key="4">
    <source>
        <dbReference type="ARBA" id="ARBA00023163"/>
    </source>
</evidence>
<dbReference type="PANTHER" id="PTHR30537:SF32">
    <property type="entry name" value="HTH-TYPE TRANSCRIPTIONAL REGULATOR DSDC"/>
    <property type="match status" value="1"/>
</dbReference>
<accession>A0A9X1XJP0</accession>
<dbReference type="InterPro" id="IPR036388">
    <property type="entry name" value="WH-like_DNA-bd_sf"/>
</dbReference>
<dbReference type="GO" id="GO:0006351">
    <property type="term" value="P:DNA-templated transcription"/>
    <property type="evidence" value="ECO:0007669"/>
    <property type="project" value="TreeGrafter"/>
</dbReference>
<evidence type="ECO:0000259" key="5">
    <source>
        <dbReference type="PROSITE" id="PS50931"/>
    </source>
</evidence>
<dbReference type="Pfam" id="PF00126">
    <property type="entry name" value="HTH_1"/>
    <property type="match status" value="1"/>
</dbReference>
<dbReference type="InterPro" id="IPR000847">
    <property type="entry name" value="LysR_HTH_N"/>
</dbReference>
<dbReference type="Gene3D" id="3.40.190.10">
    <property type="entry name" value="Periplasmic binding protein-like II"/>
    <property type="match status" value="2"/>
</dbReference>
<evidence type="ECO:0000313" key="7">
    <source>
        <dbReference type="Proteomes" id="UP001139559"/>
    </source>
</evidence>
<feature type="domain" description="HTH lysR-type" evidence="5">
    <location>
        <begin position="1"/>
        <end position="63"/>
    </location>
</feature>
<evidence type="ECO:0000256" key="1">
    <source>
        <dbReference type="ARBA" id="ARBA00009437"/>
    </source>
</evidence>
<proteinExistence type="inferred from homology"/>
<dbReference type="Proteomes" id="UP001139559">
    <property type="component" value="Unassembled WGS sequence"/>
</dbReference>
<dbReference type="Pfam" id="PF03466">
    <property type="entry name" value="LysR_substrate"/>
    <property type="match status" value="1"/>
</dbReference>
<dbReference type="GO" id="GO:0003700">
    <property type="term" value="F:DNA-binding transcription factor activity"/>
    <property type="evidence" value="ECO:0007669"/>
    <property type="project" value="InterPro"/>
</dbReference>
<evidence type="ECO:0000256" key="3">
    <source>
        <dbReference type="ARBA" id="ARBA00023125"/>
    </source>
</evidence>
<keyword evidence="3" id="KW-0238">DNA-binding</keyword>
<gene>
    <name evidence="6" type="ORF">KP803_14440</name>
</gene>
<protein>
    <submittedName>
        <fullName evidence="6">LysR family transcriptional regulator</fullName>
    </submittedName>
</protein>
<reference evidence="6" key="1">
    <citation type="submission" date="2021-11" db="EMBL/GenBank/DDBJ databases">
        <title>Vibrio ZSDE26 sp. nov. and Vibrio ZSDZ34 sp. nov., isolated from coastal seawater in Qingdao.</title>
        <authorList>
            <person name="Zhang P."/>
        </authorList>
    </citation>
    <scope>NUCLEOTIDE SEQUENCE</scope>
    <source>
        <strain evidence="6">ZSDE26</strain>
    </source>
</reference>
<sequence length="309" mass="35422">MNQKQLMLSNMYTFAIAGKTLSFTKAGEELFITQGAVSQRIKSLEKQLGFNLFVRLTRRLELTREGERLLHALNQSFDVIFSELDDIKFNELRGELYIGAAPTFAQRWILERLPDFQQRYPNLNIKLRVKASRLDFQHEPVDIAIYYSNNEHPGFYHQRLFDEVLVPICSPDYFDEYFTTDESAATQLSNSTFIHCTESLEGHEPSTEWSVWLAEQGDEDIQSLDVMKKTFLINHSDMAMNAARNGIGIGIARKSLVQEYLKNGDLMVPFSEVPSGLGYDLICMPGQKNRPKISAFINWISSQVRLSNT</sequence>
<dbReference type="InterPro" id="IPR036390">
    <property type="entry name" value="WH_DNA-bd_sf"/>
</dbReference>
<dbReference type="InterPro" id="IPR005119">
    <property type="entry name" value="LysR_subst-bd"/>
</dbReference>
<dbReference type="EMBL" id="JAJHVV010000008">
    <property type="protein sequence ID" value="MCK6264477.1"/>
    <property type="molecule type" value="Genomic_DNA"/>
</dbReference>
<dbReference type="SUPFAM" id="SSF46785">
    <property type="entry name" value="Winged helix' DNA-binding domain"/>
    <property type="match status" value="1"/>
</dbReference>
<evidence type="ECO:0000256" key="2">
    <source>
        <dbReference type="ARBA" id="ARBA00023015"/>
    </source>
</evidence>
<name>A0A9X1XJP0_9VIBR</name>
<dbReference type="SUPFAM" id="SSF53850">
    <property type="entry name" value="Periplasmic binding protein-like II"/>
    <property type="match status" value="1"/>
</dbReference>
<organism evidence="6 7">
    <name type="scientific">Vibrio amylolyticus</name>
    <dbReference type="NCBI Taxonomy" id="2847292"/>
    <lineage>
        <taxon>Bacteria</taxon>
        <taxon>Pseudomonadati</taxon>
        <taxon>Pseudomonadota</taxon>
        <taxon>Gammaproteobacteria</taxon>
        <taxon>Vibrionales</taxon>
        <taxon>Vibrionaceae</taxon>
        <taxon>Vibrio</taxon>
    </lineage>
</organism>
<comment type="similarity">
    <text evidence="1">Belongs to the LysR transcriptional regulatory family.</text>
</comment>
<dbReference type="PROSITE" id="PS50931">
    <property type="entry name" value="HTH_LYSR"/>
    <property type="match status" value="1"/>
</dbReference>
<dbReference type="PANTHER" id="PTHR30537">
    <property type="entry name" value="HTH-TYPE TRANSCRIPTIONAL REGULATOR"/>
    <property type="match status" value="1"/>
</dbReference>
<dbReference type="GO" id="GO:0043565">
    <property type="term" value="F:sequence-specific DNA binding"/>
    <property type="evidence" value="ECO:0007669"/>
    <property type="project" value="TreeGrafter"/>
</dbReference>
<dbReference type="CDD" id="cd08432">
    <property type="entry name" value="PBP2_GcdR_TrpI_HvrB_AmpR_like"/>
    <property type="match status" value="1"/>
</dbReference>
<evidence type="ECO:0000313" key="6">
    <source>
        <dbReference type="EMBL" id="MCK6264477.1"/>
    </source>
</evidence>
<dbReference type="InterPro" id="IPR058163">
    <property type="entry name" value="LysR-type_TF_proteobact-type"/>
</dbReference>
<keyword evidence="2" id="KW-0805">Transcription regulation</keyword>
<comment type="caution">
    <text evidence="6">The sequence shown here is derived from an EMBL/GenBank/DDBJ whole genome shotgun (WGS) entry which is preliminary data.</text>
</comment>
<keyword evidence="4" id="KW-0804">Transcription</keyword>
<dbReference type="Gene3D" id="1.10.10.10">
    <property type="entry name" value="Winged helix-like DNA-binding domain superfamily/Winged helix DNA-binding domain"/>
    <property type="match status" value="1"/>
</dbReference>
<keyword evidence="7" id="KW-1185">Reference proteome</keyword>